<dbReference type="PANTHER" id="PTHR14969">
    <property type="entry name" value="SPHINGOSINE-1-PHOSPHATE PHOSPHOHYDROLASE"/>
    <property type="match status" value="1"/>
</dbReference>
<dbReference type="Proteomes" id="UP001595817">
    <property type="component" value="Unassembled WGS sequence"/>
</dbReference>
<proteinExistence type="predicted"/>
<protein>
    <submittedName>
        <fullName evidence="3">Phosphatase PAP2 family protein</fullName>
    </submittedName>
</protein>
<keyword evidence="1" id="KW-0812">Transmembrane</keyword>
<feature type="transmembrane region" description="Helical" evidence="1">
    <location>
        <begin position="187"/>
        <end position="208"/>
    </location>
</feature>
<dbReference type="SUPFAM" id="SSF48317">
    <property type="entry name" value="Acid phosphatase/Vanadium-dependent haloperoxidase"/>
    <property type="match status" value="1"/>
</dbReference>
<feature type="domain" description="Phosphatidic acid phosphatase type 2/haloperoxidase" evidence="2">
    <location>
        <begin position="91"/>
        <end position="202"/>
    </location>
</feature>
<dbReference type="InterPro" id="IPR000326">
    <property type="entry name" value="PAP2/HPO"/>
</dbReference>
<reference evidence="4" key="1">
    <citation type="journal article" date="2019" name="Int. J. Syst. Evol. Microbiol.">
        <title>The Global Catalogue of Microorganisms (GCM) 10K type strain sequencing project: providing services to taxonomists for standard genome sequencing and annotation.</title>
        <authorList>
            <consortium name="The Broad Institute Genomics Platform"/>
            <consortium name="The Broad Institute Genome Sequencing Center for Infectious Disease"/>
            <person name="Wu L."/>
            <person name="Ma J."/>
        </authorList>
    </citation>
    <scope>NUCLEOTIDE SEQUENCE [LARGE SCALE GENOMIC DNA]</scope>
    <source>
        <strain evidence="4">CCUG 59778</strain>
    </source>
</reference>
<name>A0ABV8X975_9LACT</name>
<keyword evidence="1" id="KW-0472">Membrane</keyword>
<dbReference type="Pfam" id="PF01569">
    <property type="entry name" value="PAP2"/>
    <property type="match status" value="1"/>
</dbReference>
<accession>A0ABV8X975</accession>
<evidence type="ECO:0000256" key="1">
    <source>
        <dbReference type="SAM" id="Phobius"/>
    </source>
</evidence>
<evidence type="ECO:0000259" key="2">
    <source>
        <dbReference type="SMART" id="SM00014"/>
    </source>
</evidence>
<feature type="transmembrane region" description="Helical" evidence="1">
    <location>
        <begin position="131"/>
        <end position="149"/>
    </location>
</feature>
<feature type="transmembrane region" description="Helical" evidence="1">
    <location>
        <begin position="161"/>
        <end position="181"/>
    </location>
</feature>
<feature type="transmembrane region" description="Helical" evidence="1">
    <location>
        <begin position="7"/>
        <end position="26"/>
    </location>
</feature>
<keyword evidence="1" id="KW-1133">Transmembrane helix</keyword>
<dbReference type="SMART" id="SM00014">
    <property type="entry name" value="acidPPc"/>
    <property type="match status" value="1"/>
</dbReference>
<evidence type="ECO:0000313" key="3">
    <source>
        <dbReference type="EMBL" id="MFC4411813.1"/>
    </source>
</evidence>
<keyword evidence="4" id="KW-1185">Reference proteome</keyword>
<evidence type="ECO:0000313" key="4">
    <source>
        <dbReference type="Proteomes" id="UP001595817"/>
    </source>
</evidence>
<dbReference type="Gene3D" id="1.20.144.10">
    <property type="entry name" value="Phosphatidic acid phosphatase type 2/haloperoxidase"/>
    <property type="match status" value="2"/>
</dbReference>
<dbReference type="CDD" id="cd03392">
    <property type="entry name" value="PAP2_like_2"/>
    <property type="match status" value="1"/>
</dbReference>
<dbReference type="InterPro" id="IPR036938">
    <property type="entry name" value="PAP2/HPO_sf"/>
</dbReference>
<dbReference type="RefSeq" id="WP_378157180.1">
    <property type="nucleotide sequence ID" value="NZ_JBHSEC010000022.1"/>
</dbReference>
<dbReference type="EMBL" id="JBHSEC010000022">
    <property type="protein sequence ID" value="MFC4411813.1"/>
    <property type="molecule type" value="Genomic_DNA"/>
</dbReference>
<sequence>MKRYSIRLLAAFVVCIGLGILFGYLASMISDRSIDRFDTAIIGAIQGLETPWLTKMMQFITMFGWGLPVIILSIGVIVHLVFILNYRRQAFLFFIVVGATPLLNIVLKAYFQRERPMIHRIMEANGYSFPSGHSMIAFSFYSILAYILWKNVNSRNGRKMLVLVSGFMILAIGISRVYLGVHFPSDVLGGFLVSAIWVISALAVFRWLERQRKMV</sequence>
<gene>
    <name evidence="3" type="ORF">ACFOZY_15590</name>
</gene>
<comment type="caution">
    <text evidence="3">The sequence shown here is derived from an EMBL/GenBank/DDBJ whole genome shotgun (WGS) entry which is preliminary data.</text>
</comment>
<feature type="transmembrane region" description="Helical" evidence="1">
    <location>
        <begin position="62"/>
        <end position="84"/>
    </location>
</feature>
<organism evidence="3 4">
    <name type="scientific">Chungangia koreensis</name>
    <dbReference type="NCBI Taxonomy" id="752657"/>
    <lineage>
        <taxon>Bacteria</taxon>
        <taxon>Bacillati</taxon>
        <taxon>Bacillota</taxon>
        <taxon>Bacilli</taxon>
        <taxon>Lactobacillales</taxon>
        <taxon>Chungangia</taxon>
    </lineage>
</organism>
<dbReference type="PANTHER" id="PTHR14969:SF13">
    <property type="entry name" value="AT30094P"/>
    <property type="match status" value="1"/>
</dbReference>
<feature type="transmembrane region" description="Helical" evidence="1">
    <location>
        <begin position="91"/>
        <end position="111"/>
    </location>
</feature>